<evidence type="ECO:0000313" key="2">
    <source>
        <dbReference type="EMBL" id="KAG5167519.1"/>
    </source>
</evidence>
<proteinExistence type="predicted"/>
<protein>
    <submittedName>
        <fullName evidence="2">Uncharacterized protein</fullName>
    </submittedName>
</protein>
<name>A0A8H7XY06_PSICU</name>
<sequence length="139" mass="15104">MSSFKENGSLASSLWRRGLLRCTEHQSQLHKSCAHCDLIRTVMKKSSTSTKPKRHSRGASKAGEIARTATGSPANSSAPTGKNSEKLSQASHASVSAIHVGGAEEVHSDWKMIQSEEDCDLFFPTPDAVDRSFELQSLF</sequence>
<evidence type="ECO:0000256" key="1">
    <source>
        <dbReference type="SAM" id="MobiDB-lite"/>
    </source>
</evidence>
<dbReference type="AlphaFoldDB" id="A0A8H7XY06"/>
<comment type="caution">
    <text evidence="2">The sequence shown here is derived from an EMBL/GenBank/DDBJ whole genome shotgun (WGS) entry which is preliminary data.</text>
</comment>
<accession>A0A8H7XY06</accession>
<feature type="region of interest" description="Disordered" evidence="1">
    <location>
        <begin position="44"/>
        <end position="98"/>
    </location>
</feature>
<feature type="compositionally biased region" description="Polar residues" evidence="1">
    <location>
        <begin position="69"/>
        <end position="94"/>
    </location>
</feature>
<gene>
    <name evidence="2" type="ORF">JR316_007870</name>
</gene>
<organism evidence="2">
    <name type="scientific">Psilocybe cubensis</name>
    <name type="common">Psychedelic mushroom</name>
    <name type="synonym">Stropharia cubensis</name>
    <dbReference type="NCBI Taxonomy" id="181762"/>
    <lineage>
        <taxon>Eukaryota</taxon>
        <taxon>Fungi</taxon>
        <taxon>Dikarya</taxon>
        <taxon>Basidiomycota</taxon>
        <taxon>Agaricomycotina</taxon>
        <taxon>Agaricomycetes</taxon>
        <taxon>Agaricomycetidae</taxon>
        <taxon>Agaricales</taxon>
        <taxon>Agaricineae</taxon>
        <taxon>Strophariaceae</taxon>
        <taxon>Psilocybe</taxon>
    </lineage>
</organism>
<reference evidence="2" key="1">
    <citation type="submission" date="2021-02" db="EMBL/GenBank/DDBJ databases">
        <title>Psilocybe cubensis genome.</title>
        <authorList>
            <person name="Mckernan K.J."/>
            <person name="Crawford S."/>
            <person name="Trippe A."/>
            <person name="Kane L.T."/>
            <person name="Mclaughlin S."/>
        </authorList>
    </citation>
    <scope>NUCLEOTIDE SEQUENCE [LARGE SCALE GENOMIC DNA]</scope>
    <source>
        <strain evidence="2">MGC-MH-2018</strain>
    </source>
</reference>
<dbReference type="EMBL" id="JAFIQS010000007">
    <property type="protein sequence ID" value="KAG5167519.1"/>
    <property type="molecule type" value="Genomic_DNA"/>
</dbReference>